<dbReference type="EMBL" id="METQ01000037">
    <property type="protein sequence ID" value="OGC09114.1"/>
    <property type="molecule type" value="Genomic_DNA"/>
</dbReference>
<organism evidence="6 7">
    <name type="scientific">candidate division WOR-1 bacterium RIFCSPLOWO2_12_FULL_45_9</name>
    <dbReference type="NCBI Taxonomy" id="1802568"/>
    <lineage>
        <taxon>Bacteria</taxon>
        <taxon>Bacillati</taxon>
        <taxon>Saganbacteria</taxon>
    </lineage>
</organism>
<gene>
    <name evidence="4" type="primary">hldD</name>
    <name evidence="6" type="ORF">A3F86_01395</name>
</gene>
<feature type="binding site" evidence="4">
    <location>
        <position position="62"/>
    </location>
    <ligand>
        <name>NADP(+)</name>
        <dbReference type="ChEBI" id="CHEBI:58349"/>
    </ligand>
</feature>
<evidence type="ECO:0000256" key="4">
    <source>
        <dbReference type="HAMAP-Rule" id="MF_01601"/>
    </source>
</evidence>
<feature type="binding site" evidence="4">
    <location>
        <position position="156"/>
    </location>
    <ligand>
        <name>NADP(+)</name>
        <dbReference type="ChEBI" id="CHEBI:58349"/>
    </ligand>
</feature>
<protein>
    <recommendedName>
        <fullName evidence="4">ADP-L-glycero-D-manno-heptose-6-epimerase</fullName>
        <ecNumber evidence="4">5.1.3.20</ecNumber>
    </recommendedName>
    <alternativeName>
        <fullName evidence="4">ADP-L-glycero-beta-D-manno-heptose-6-epimerase</fullName>
        <shortName evidence="4">ADP-glyceromanno-heptose 6-epimerase</shortName>
        <shortName evidence="4">ADP-hep 6-epimerase</shortName>
        <shortName evidence="4">AGME</shortName>
    </alternativeName>
</protein>
<dbReference type="STRING" id="1802568.A3F86_01395"/>
<feature type="binding site" evidence="4">
    <location>
        <position position="101"/>
    </location>
    <ligand>
        <name>NADP(+)</name>
        <dbReference type="ChEBI" id="CHEBI:58349"/>
    </ligand>
</feature>
<feature type="domain" description="NAD-dependent epimerase/dehydratase" evidence="5">
    <location>
        <begin position="11"/>
        <end position="253"/>
    </location>
</feature>
<evidence type="ECO:0000256" key="1">
    <source>
        <dbReference type="ARBA" id="ARBA00022857"/>
    </source>
</evidence>
<accession>A0A1F4RLL6</accession>
<dbReference type="HAMAP" id="MF_01601">
    <property type="entry name" value="Heptose_epimerase"/>
    <property type="match status" value="1"/>
</dbReference>
<keyword evidence="1 4" id="KW-0521">NADP</keyword>
<feature type="binding site" evidence="4">
    <location>
        <position position="180"/>
    </location>
    <ligand>
        <name>NADP(+)</name>
        <dbReference type="ChEBI" id="CHEBI:58349"/>
    </ligand>
</feature>
<evidence type="ECO:0000256" key="3">
    <source>
        <dbReference type="ARBA" id="ARBA00023277"/>
    </source>
</evidence>
<dbReference type="Gene3D" id="3.90.25.10">
    <property type="entry name" value="UDP-galactose 4-epimerase, domain 1"/>
    <property type="match status" value="1"/>
</dbReference>
<feature type="active site" description="Proton acceptor" evidence="4">
    <location>
        <position position="152"/>
    </location>
</feature>
<feature type="binding site" evidence="4">
    <location>
        <position position="290"/>
    </location>
    <ligand>
        <name>substrate</name>
    </ligand>
</feature>
<dbReference type="GO" id="GO:0050661">
    <property type="term" value="F:NADP binding"/>
    <property type="evidence" value="ECO:0007669"/>
    <property type="project" value="InterPro"/>
</dbReference>
<dbReference type="Pfam" id="PF01370">
    <property type="entry name" value="Epimerase"/>
    <property type="match status" value="1"/>
</dbReference>
<comment type="pathway">
    <text evidence="4">Nucleotide-sugar biosynthesis; ADP-L-glycero-beta-D-manno-heptose biosynthesis; ADP-L-glycero-beta-D-manno-heptose from D-glycero-beta-D-manno-heptose 7-phosphate: step 4/4.</text>
</comment>
<feature type="binding site" evidence="4">
    <location>
        <position position="188"/>
    </location>
    <ligand>
        <name>NADP(+)</name>
        <dbReference type="ChEBI" id="CHEBI:58349"/>
    </ligand>
</feature>
<dbReference type="InterPro" id="IPR011912">
    <property type="entry name" value="Heptose_epim"/>
</dbReference>
<feature type="binding site" evidence="4">
    <location>
        <position position="190"/>
    </location>
    <ligand>
        <name>substrate</name>
    </ligand>
</feature>
<dbReference type="GO" id="GO:0008712">
    <property type="term" value="F:ADP-glyceromanno-heptose 6-epimerase activity"/>
    <property type="evidence" value="ECO:0007669"/>
    <property type="project" value="UniProtKB-UniRule"/>
</dbReference>
<dbReference type="NCBIfam" id="TIGR02197">
    <property type="entry name" value="heptose_epim"/>
    <property type="match status" value="1"/>
</dbReference>
<evidence type="ECO:0000256" key="2">
    <source>
        <dbReference type="ARBA" id="ARBA00023235"/>
    </source>
</evidence>
<comment type="cofactor">
    <cofactor evidence="4">
        <name>NADP(+)</name>
        <dbReference type="ChEBI" id="CHEBI:58349"/>
    </cofactor>
    <text evidence="4">Binds 1 NADP(+) per subunit.</text>
</comment>
<comment type="similarity">
    <text evidence="4">Belongs to the NAD(P)-dependent epimerase/dehydratase family. HldD subfamily.</text>
</comment>
<dbReference type="Proteomes" id="UP000179095">
    <property type="component" value="Unassembled WGS sequence"/>
</dbReference>
<feature type="binding site" evidence="4">
    <location>
        <begin position="84"/>
        <end position="88"/>
    </location>
    <ligand>
        <name>NADP(+)</name>
        <dbReference type="ChEBI" id="CHEBI:58349"/>
    </ligand>
</feature>
<comment type="function">
    <text evidence="4">Catalyzes the interconversion between ADP-D-glycero-beta-D-manno-heptose and ADP-L-glycero-beta-D-manno-heptose via an epimerization at carbon 6 of the heptose.</text>
</comment>
<keyword evidence="2 4" id="KW-0413">Isomerase</keyword>
<proteinExistence type="inferred from homology"/>
<reference evidence="6 7" key="1">
    <citation type="journal article" date="2016" name="Nat. Commun.">
        <title>Thousands of microbial genomes shed light on interconnected biogeochemical processes in an aquifer system.</title>
        <authorList>
            <person name="Anantharaman K."/>
            <person name="Brown C.T."/>
            <person name="Hug L.A."/>
            <person name="Sharon I."/>
            <person name="Castelle C.J."/>
            <person name="Probst A.J."/>
            <person name="Thomas B.C."/>
            <person name="Singh A."/>
            <person name="Wilkins M.J."/>
            <person name="Karaoz U."/>
            <person name="Brodie E.L."/>
            <person name="Williams K.H."/>
            <person name="Hubbard S.S."/>
            <person name="Banfield J.F."/>
        </authorList>
    </citation>
    <scope>NUCLEOTIDE SEQUENCE [LARGE SCALE GENOMIC DNA]</scope>
</reference>
<feature type="binding site" evidence="4">
    <location>
        <begin position="40"/>
        <end position="41"/>
    </location>
    <ligand>
        <name>NADP(+)</name>
        <dbReference type="ChEBI" id="CHEBI:58349"/>
    </ligand>
</feature>
<comment type="caution">
    <text evidence="6">The sequence shown here is derived from an EMBL/GenBank/DDBJ whole genome shotgun (WGS) entry which is preliminary data.</text>
</comment>
<dbReference type="InterPro" id="IPR001509">
    <property type="entry name" value="Epimerase_deHydtase"/>
</dbReference>
<name>A0A1F4RLL6_UNCSA</name>
<dbReference type="PROSITE" id="PS51257">
    <property type="entry name" value="PROKAR_LIPOPROTEIN"/>
    <property type="match status" value="1"/>
</dbReference>
<evidence type="ECO:0000313" key="7">
    <source>
        <dbReference type="Proteomes" id="UP000179095"/>
    </source>
</evidence>
<dbReference type="CDD" id="cd05248">
    <property type="entry name" value="ADP_GME_SDR_e"/>
    <property type="match status" value="1"/>
</dbReference>
<dbReference type="GO" id="GO:0005975">
    <property type="term" value="P:carbohydrate metabolic process"/>
    <property type="evidence" value="ECO:0007669"/>
    <property type="project" value="UniProtKB-UniRule"/>
</dbReference>
<dbReference type="SUPFAM" id="SSF51735">
    <property type="entry name" value="NAD(P)-binding Rossmann-fold domains"/>
    <property type="match status" value="1"/>
</dbReference>
<feature type="binding site" evidence="4">
    <location>
        <position position="179"/>
    </location>
    <ligand>
        <name>substrate</name>
    </ligand>
</feature>
<comment type="subunit">
    <text evidence="4">Homopentamer.</text>
</comment>
<feature type="binding site" evidence="4">
    <location>
        <begin position="211"/>
        <end position="214"/>
    </location>
    <ligand>
        <name>substrate</name>
    </ligand>
</feature>
<feature type="active site" description="Proton acceptor" evidence="4">
    <location>
        <position position="188"/>
    </location>
</feature>
<feature type="binding site" evidence="4">
    <location>
        <position position="47"/>
    </location>
    <ligand>
        <name>NADP(+)</name>
        <dbReference type="ChEBI" id="CHEBI:58349"/>
    </ligand>
</feature>
<feature type="binding site" evidence="4">
    <location>
        <position position="225"/>
    </location>
    <ligand>
        <name>substrate</name>
    </ligand>
</feature>
<dbReference type="GO" id="GO:0097171">
    <property type="term" value="P:ADP-L-glycero-beta-D-manno-heptose biosynthetic process"/>
    <property type="evidence" value="ECO:0007669"/>
    <property type="project" value="UniProtKB-UniPathway"/>
</dbReference>
<dbReference type="EC" id="5.1.3.20" evidence="4"/>
<dbReference type="PANTHER" id="PTHR43103:SF3">
    <property type="entry name" value="ADP-L-GLYCERO-D-MANNO-HEPTOSE-6-EPIMERASE"/>
    <property type="match status" value="1"/>
</dbReference>
<dbReference type="UniPathway" id="UPA00356">
    <property type="reaction ID" value="UER00440"/>
</dbReference>
<evidence type="ECO:0000313" key="6">
    <source>
        <dbReference type="EMBL" id="OGC09114.1"/>
    </source>
</evidence>
<dbReference type="PANTHER" id="PTHR43103">
    <property type="entry name" value="NUCLEOSIDE-DIPHOSPHATE-SUGAR EPIMERASE"/>
    <property type="match status" value="1"/>
</dbReference>
<keyword evidence="3 4" id="KW-0119">Carbohydrate metabolism</keyword>
<sequence>MAKQRSDQPEIILTGGAGFIGSCFLWKLNQAGENNIIVVDELDSDLKKKNLEGKKYSEYLNKDDFIQKLRRGAVSTQAKALFHLGACSSTMETDANFLTKNNFEYSKTLANWALSSNVPFYYASSAATYGDGSLGYSDEDSLTPKLRPLNLYGQSKHKFDVWLIENKFSDKVVGFRYFNVFGPNEYHKGEMRSLVVKAYEQIKRDGKIRLFKSYKPEYKNGEQKRDFVYVKDVINLMYKFYKNGKVKGIFNVGTGQARSWNDLAKSIFAALGMQINIEYIEMPELIKDKYQYFTEAKLAKLHKSGFKYSFTPLAEAIADYVKNYLDTANLTHL</sequence>
<dbReference type="AlphaFoldDB" id="A0A1F4RLL6"/>
<feature type="binding site" evidence="4">
    <location>
        <begin position="19"/>
        <end position="20"/>
    </location>
    <ligand>
        <name>NADP(+)</name>
        <dbReference type="ChEBI" id="CHEBI:58349"/>
    </ligand>
</feature>
<dbReference type="InterPro" id="IPR036291">
    <property type="entry name" value="NAD(P)-bd_dom_sf"/>
</dbReference>
<dbReference type="Gene3D" id="3.40.50.720">
    <property type="entry name" value="NAD(P)-binding Rossmann-like Domain"/>
    <property type="match status" value="1"/>
</dbReference>
<feature type="binding site" evidence="4">
    <location>
        <position position="197"/>
    </location>
    <ligand>
        <name>substrate</name>
    </ligand>
</feature>
<comment type="domain">
    <text evidence="4">Contains a large N-terminal NADP-binding domain, and a smaller C-terminal substrate-binding domain.</text>
</comment>
<evidence type="ECO:0000259" key="5">
    <source>
        <dbReference type="Pfam" id="PF01370"/>
    </source>
</evidence>
<comment type="catalytic activity">
    <reaction evidence="4">
        <text>ADP-D-glycero-beta-D-manno-heptose = ADP-L-glycero-beta-D-manno-heptose</text>
        <dbReference type="Rhea" id="RHEA:17577"/>
        <dbReference type="ChEBI" id="CHEBI:59967"/>
        <dbReference type="ChEBI" id="CHEBI:61506"/>
        <dbReference type="EC" id="5.1.3.20"/>
    </reaction>
</comment>